<sequence length="82" mass="9112">MTIALNSLIFLITGGLVATTTARLHQPINFIVTGLVILTLATLATKIYGWGWFSVFYILWMIGIVAGLLMLRAYLRAEKKAR</sequence>
<keyword evidence="1" id="KW-0812">Transmembrane</keyword>
<evidence type="ECO:0008006" key="4">
    <source>
        <dbReference type="Google" id="ProtNLM"/>
    </source>
</evidence>
<keyword evidence="1" id="KW-0472">Membrane</keyword>
<evidence type="ECO:0000256" key="1">
    <source>
        <dbReference type="SAM" id="Phobius"/>
    </source>
</evidence>
<evidence type="ECO:0000313" key="2">
    <source>
        <dbReference type="EMBL" id="KRN24796.1"/>
    </source>
</evidence>
<dbReference type="PATRIC" id="fig|1423730.4.peg.1223"/>
<feature type="transmembrane region" description="Helical" evidence="1">
    <location>
        <begin position="31"/>
        <end position="49"/>
    </location>
</feature>
<proteinExistence type="predicted"/>
<dbReference type="AlphaFoldDB" id="A0A0R2FJJ3"/>
<gene>
    <name evidence="2" type="ORF">FC75_GL001168</name>
</gene>
<protein>
    <recommendedName>
        <fullName evidence="4">Permease</fullName>
    </recommendedName>
</protein>
<dbReference type="STRING" id="1423730.FC75_GL001168"/>
<keyword evidence="1" id="KW-1133">Transmembrane helix</keyword>
<feature type="transmembrane region" description="Helical" evidence="1">
    <location>
        <begin position="55"/>
        <end position="75"/>
    </location>
</feature>
<dbReference type="RefSeq" id="WP_056989187.1">
    <property type="nucleotide sequence ID" value="NZ_AYZJ01000022.1"/>
</dbReference>
<keyword evidence="3" id="KW-1185">Reference proteome</keyword>
<accession>A0A0R2FJJ3</accession>
<evidence type="ECO:0000313" key="3">
    <source>
        <dbReference type="Proteomes" id="UP000050865"/>
    </source>
</evidence>
<name>A0A0R2FJJ3_9LACO</name>
<organism evidence="2 3">
    <name type="scientific">Lacticaseibacillus camelliae DSM 22697 = JCM 13995</name>
    <dbReference type="NCBI Taxonomy" id="1423730"/>
    <lineage>
        <taxon>Bacteria</taxon>
        <taxon>Bacillati</taxon>
        <taxon>Bacillota</taxon>
        <taxon>Bacilli</taxon>
        <taxon>Lactobacillales</taxon>
        <taxon>Lactobacillaceae</taxon>
        <taxon>Lacticaseibacillus</taxon>
    </lineage>
</organism>
<reference evidence="2 3" key="1">
    <citation type="journal article" date="2015" name="Genome Announc.">
        <title>Expanding the biotechnology potential of lactobacilli through comparative genomics of 213 strains and associated genera.</title>
        <authorList>
            <person name="Sun Z."/>
            <person name="Harris H.M."/>
            <person name="McCann A."/>
            <person name="Guo C."/>
            <person name="Argimon S."/>
            <person name="Zhang W."/>
            <person name="Yang X."/>
            <person name="Jeffery I.B."/>
            <person name="Cooney J.C."/>
            <person name="Kagawa T.F."/>
            <person name="Liu W."/>
            <person name="Song Y."/>
            <person name="Salvetti E."/>
            <person name="Wrobel A."/>
            <person name="Rasinkangas P."/>
            <person name="Parkhill J."/>
            <person name="Rea M.C."/>
            <person name="O'Sullivan O."/>
            <person name="Ritari J."/>
            <person name="Douillard F.P."/>
            <person name="Paul Ross R."/>
            <person name="Yang R."/>
            <person name="Briner A.E."/>
            <person name="Felis G.E."/>
            <person name="de Vos W.M."/>
            <person name="Barrangou R."/>
            <person name="Klaenhammer T.R."/>
            <person name="Caufield P.W."/>
            <person name="Cui Y."/>
            <person name="Zhang H."/>
            <person name="O'Toole P.W."/>
        </authorList>
    </citation>
    <scope>NUCLEOTIDE SEQUENCE [LARGE SCALE GENOMIC DNA]</scope>
    <source>
        <strain evidence="2 3">DSM 22697</strain>
    </source>
</reference>
<comment type="caution">
    <text evidence="2">The sequence shown here is derived from an EMBL/GenBank/DDBJ whole genome shotgun (WGS) entry which is preliminary data.</text>
</comment>
<dbReference type="EMBL" id="AYZJ01000022">
    <property type="protein sequence ID" value="KRN24796.1"/>
    <property type="molecule type" value="Genomic_DNA"/>
</dbReference>
<dbReference type="Proteomes" id="UP000050865">
    <property type="component" value="Unassembled WGS sequence"/>
</dbReference>